<proteinExistence type="predicted"/>
<accession>A0A7S3CU92</accession>
<keyword evidence="1" id="KW-1133">Transmembrane helix</keyword>
<feature type="signal peptide" evidence="2">
    <location>
        <begin position="1"/>
        <end position="20"/>
    </location>
</feature>
<sequence>MSRKSISMTCLVALVASVQAATELEEKWKSFANQSSNKNEWTDVSLTGMVVGYGVFFLLYVYTIGFLIYDLAMNVESLDKQIEKDVNILQGELNVHIYSDEFRKRLSDRLNGIKEEEDGDDQLLTEALKLTKDKYEKYMKK</sequence>
<evidence type="ECO:0000256" key="2">
    <source>
        <dbReference type="SAM" id="SignalP"/>
    </source>
</evidence>
<keyword evidence="2" id="KW-0732">Signal</keyword>
<dbReference type="EMBL" id="HBIA01018261">
    <property type="protein sequence ID" value="CAE0237289.1"/>
    <property type="molecule type" value="Transcribed_RNA"/>
</dbReference>
<gene>
    <name evidence="3" type="ORF">SRAS04492_LOCUS9098</name>
</gene>
<protein>
    <submittedName>
        <fullName evidence="3">Uncharacterized protein</fullName>
    </submittedName>
</protein>
<evidence type="ECO:0000313" key="3">
    <source>
        <dbReference type="EMBL" id="CAE0237289.1"/>
    </source>
</evidence>
<feature type="transmembrane region" description="Helical" evidence="1">
    <location>
        <begin position="44"/>
        <end position="69"/>
    </location>
</feature>
<keyword evidence="1" id="KW-0472">Membrane</keyword>
<reference evidence="3" key="1">
    <citation type="submission" date="2021-01" db="EMBL/GenBank/DDBJ databases">
        <authorList>
            <person name="Corre E."/>
            <person name="Pelletier E."/>
            <person name="Niang G."/>
            <person name="Scheremetjew M."/>
            <person name="Finn R."/>
            <person name="Kale V."/>
            <person name="Holt S."/>
            <person name="Cochrane G."/>
            <person name="Meng A."/>
            <person name="Brown T."/>
            <person name="Cohen L."/>
        </authorList>
    </citation>
    <scope>NUCLEOTIDE SEQUENCE</scope>
    <source>
        <strain evidence="3">Ras09</strain>
    </source>
</reference>
<dbReference type="AlphaFoldDB" id="A0A7S3CU92"/>
<organism evidence="3">
    <name type="scientific">Strombidium rassoulzadegani</name>
    <dbReference type="NCBI Taxonomy" id="1082188"/>
    <lineage>
        <taxon>Eukaryota</taxon>
        <taxon>Sar</taxon>
        <taxon>Alveolata</taxon>
        <taxon>Ciliophora</taxon>
        <taxon>Intramacronucleata</taxon>
        <taxon>Spirotrichea</taxon>
        <taxon>Oligotrichia</taxon>
        <taxon>Strombidiidae</taxon>
        <taxon>Strombidium</taxon>
    </lineage>
</organism>
<feature type="chain" id="PRO_5031326015" evidence="2">
    <location>
        <begin position="21"/>
        <end position="141"/>
    </location>
</feature>
<keyword evidence="1" id="KW-0812">Transmembrane</keyword>
<evidence type="ECO:0000256" key="1">
    <source>
        <dbReference type="SAM" id="Phobius"/>
    </source>
</evidence>
<name>A0A7S3CU92_9SPIT</name>